<dbReference type="Proteomes" id="UP000229554">
    <property type="component" value="Unassembled WGS sequence"/>
</dbReference>
<dbReference type="SUPFAM" id="SSF52518">
    <property type="entry name" value="Thiamin diphosphate-binding fold (THDP-binding)"/>
    <property type="match status" value="1"/>
</dbReference>
<gene>
    <name evidence="2" type="ORF">COU88_01595</name>
</gene>
<dbReference type="InterPro" id="IPR029061">
    <property type="entry name" value="THDP-binding"/>
</dbReference>
<evidence type="ECO:0000259" key="1">
    <source>
        <dbReference type="SMART" id="SM00861"/>
    </source>
</evidence>
<evidence type="ECO:0000313" key="2">
    <source>
        <dbReference type="EMBL" id="PJE63054.1"/>
    </source>
</evidence>
<dbReference type="InterPro" id="IPR051157">
    <property type="entry name" value="PDH/Transketolase"/>
</dbReference>
<dbReference type="PANTHER" id="PTHR43825:SF1">
    <property type="entry name" value="TRANSKETOLASE-LIKE PYRIMIDINE-BINDING DOMAIN-CONTAINING PROTEIN"/>
    <property type="match status" value="1"/>
</dbReference>
<reference evidence="3" key="1">
    <citation type="submission" date="2017-09" db="EMBL/GenBank/DDBJ databases">
        <title>Depth-based differentiation of microbial function through sediment-hosted aquifers and enrichment of novel symbionts in the deep terrestrial subsurface.</title>
        <authorList>
            <person name="Probst A.J."/>
            <person name="Ladd B."/>
            <person name="Jarett J.K."/>
            <person name="Geller-Mcgrath D.E."/>
            <person name="Sieber C.M.K."/>
            <person name="Emerson J.B."/>
            <person name="Anantharaman K."/>
            <person name="Thomas B.C."/>
            <person name="Malmstrom R."/>
            <person name="Stieglmeier M."/>
            <person name="Klingl A."/>
            <person name="Woyke T."/>
            <person name="Ryan C.M."/>
            <person name="Banfield J.F."/>
        </authorList>
    </citation>
    <scope>NUCLEOTIDE SEQUENCE [LARGE SCALE GENOMIC DNA]</scope>
</reference>
<dbReference type="EMBL" id="PFED01000065">
    <property type="protein sequence ID" value="PJE63054.1"/>
    <property type="molecule type" value="Genomic_DNA"/>
</dbReference>
<dbReference type="Gene3D" id="3.40.50.970">
    <property type="match status" value="1"/>
</dbReference>
<proteinExistence type="predicted"/>
<name>A0A2M8KSZ3_9BACT</name>
<dbReference type="InterPro" id="IPR005475">
    <property type="entry name" value="Transketolase-like_Pyr-bd"/>
</dbReference>
<organism evidence="2 3">
    <name type="scientific">Candidatus Roizmanbacteria bacterium CG10_big_fil_rev_8_21_14_0_10_39_6</name>
    <dbReference type="NCBI Taxonomy" id="1974853"/>
    <lineage>
        <taxon>Bacteria</taxon>
        <taxon>Candidatus Roizmaniibacteriota</taxon>
    </lineage>
</organism>
<dbReference type="CDD" id="cd07033">
    <property type="entry name" value="TPP_PYR_DXS_TK_like"/>
    <property type="match status" value="1"/>
</dbReference>
<dbReference type="PANTHER" id="PTHR43825">
    <property type="entry name" value="PYRUVATE DEHYDROGENASE E1 COMPONENT"/>
    <property type="match status" value="1"/>
</dbReference>
<evidence type="ECO:0000313" key="3">
    <source>
        <dbReference type="Proteomes" id="UP000229554"/>
    </source>
</evidence>
<feature type="domain" description="Transketolase-like pyrimidine-binding" evidence="1">
    <location>
        <begin position="2"/>
        <end position="161"/>
    </location>
</feature>
<sequence>MKRMKRLFANELYTAMEKNTNIWVITGDLGYKMWDEIRDTFPERFMNVGAAEQSMMGIGVGLALKGKIPFVYSISSFVLYRAFETIRNYIHHERIPVKIIGSGRNKDYDRDGFSHWAPEDKEVLNVLHNITGYWPTKDKEIPPLIQEVIKNGAPCYINLKQ</sequence>
<accession>A0A2M8KSZ3</accession>
<dbReference type="AlphaFoldDB" id="A0A2M8KSZ3"/>
<dbReference type="SMART" id="SM00861">
    <property type="entry name" value="Transket_pyr"/>
    <property type="match status" value="1"/>
</dbReference>
<comment type="caution">
    <text evidence="2">The sequence shown here is derived from an EMBL/GenBank/DDBJ whole genome shotgun (WGS) entry which is preliminary data.</text>
</comment>
<dbReference type="Pfam" id="PF02779">
    <property type="entry name" value="Transket_pyr"/>
    <property type="match status" value="1"/>
</dbReference>
<protein>
    <recommendedName>
        <fullName evidence="1">Transketolase-like pyrimidine-binding domain-containing protein</fullName>
    </recommendedName>
</protein>